<comment type="similarity">
    <text evidence="1 8 9 10">Belongs to the TRAFAC class TrmE-Era-EngA-EngB-Septin-like GTPase superfamily. EngA (Der) GTPase family.</text>
</comment>
<evidence type="ECO:0000313" key="13">
    <source>
        <dbReference type="Proteomes" id="UP000722750"/>
    </source>
</evidence>
<comment type="function">
    <text evidence="8 10">GTPase that plays an essential role in the late steps of ribosome biogenesis.</text>
</comment>
<keyword evidence="6 8" id="KW-0342">GTP-binding</keyword>
<keyword evidence="5 8" id="KW-0547">Nucleotide-binding</keyword>
<dbReference type="GO" id="GO:0042254">
    <property type="term" value="P:ribosome biogenesis"/>
    <property type="evidence" value="ECO:0007669"/>
    <property type="project" value="UniProtKB-KW"/>
</dbReference>
<comment type="caution">
    <text evidence="12">The sequence shown here is derived from an EMBL/GenBank/DDBJ whole genome shotgun (WGS) entry which is preliminary data.</text>
</comment>
<evidence type="ECO:0000256" key="9">
    <source>
        <dbReference type="PROSITE-ProRule" id="PRU01049"/>
    </source>
</evidence>
<dbReference type="InterPro" id="IPR032859">
    <property type="entry name" value="KH_dom-like"/>
</dbReference>
<evidence type="ECO:0000256" key="7">
    <source>
        <dbReference type="ARBA" id="ARBA00032345"/>
    </source>
</evidence>
<dbReference type="PIRSF" id="PIRSF006485">
    <property type="entry name" value="GTP-binding_EngA"/>
    <property type="match status" value="1"/>
</dbReference>
<dbReference type="InterPro" id="IPR016484">
    <property type="entry name" value="GTPase_Der"/>
</dbReference>
<dbReference type="PROSITE" id="PS51712">
    <property type="entry name" value="G_ENGA"/>
    <property type="match status" value="2"/>
</dbReference>
<dbReference type="GO" id="GO:0005525">
    <property type="term" value="F:GTP binding"/>
    <property type="evidence" value="ECO:0007669"/>
    <property type="project" value="UniProtKB-UniRule"/>
</dbReference>
<dbReference type="Proteomes" id="UP000722750">
    <property type="component" value="Unassembled WGS sequence"/>
</dbReference>
<accession>A0A941ZYF1</accession>
<dbReference type="Pfam" id="PF14714">
    <property type="entry name" value="KH_dom-like"/>
    <property type="match status" value="1"/>
</dbReference>
<dbReference type="PRINTS" id="PR00326">
    <property type="entry name" value="GTP1OBG"/>
</dbReference>
<feature type="binding site" evidence="8">
    <location>
        <begin position="231"/>
        <end position="235"/>
    </location>
    <ligand>
        <name>GTP</name>
        <dbReference type="ChEBI" id="CHEBI:37565"/>
        <label>2</label>
    </ligand>
</feature>
<feature type="domain" description="EngA-type G" evidence="11">
    <location>
        <begin position="4"/>
        <end position="168"/>
    </location>
</feature>
<evidence type="ECO:0000256" key="10">
    <source>
        <dbReference type="RuleBase" id="RU004481"/>
    </source>
</evidence>
<dbReference type="InterPro" id="IPR027417">
    <property type="entry name" value="P-loop_NTPase"/>
</dbReference>
<dbReference type="NCBIfam" id="TIGR00231">
    <property type="entry name" value="small_GTP"/>
    <property type="match status" value="2"/>
</dbReference>
<evidence type="ECO:0000256" key="1">
    <source>
        <dbReference type="ARBA" id="ARBA00008279"/>
    </source>
</evidence>
<evidence type="ECO:0000256" key="4">
    <source>
        <dbReference type="ARBA" id="ARBA00022737"/>
    </source>
</evidence>
<dbReference type="FunFam" id="3.40.50.300:FF:000494">
    <property type="entry name" value="tRNA modification GTPase MnmE"/>
    <property type="match status" value="1"/>
</dbReference>
<dbReference type="GO" id="GO:0043022">
    <property type="term" value="F:ribosome binding"/>
    <property type="evidence" value="ECO:0007669"/>
    <property type="project" value="TreeGrafter"/>
</dbReference>
<feature type="binding site" evidence="8">
    <location>
        <begin position="10"/>
        <end position="17"/>
    </location>
    <ligand>
        <name>GTP</name>
        <dbReference type="ChEBI" id="CHEBI:37565"/>
        <label>1</label>
    </ligand>
</feature>
<proteinExistence type="inferred from homology"/>
<dbReference type="CDD" id="cd01895">
    <property type="entry name" value="EngA2"/>
    <property type="match status" value="1"/>
</dbReference>
<evidence type="ECO:0000256" key="3">
    <source>
        <dbReference type="ARBA" id="ARBA00022517"/>
    </source>
</evidence>
<evidence type="ECO:0000259" key="11">
    <source>
        <dbReference type="PROSITE" id="PS51712"/>
    </source>
</evidence>
<feature type="domain" description="EngA-type G" evidence="11">
    <location>
        <begin position="178"/>
        <end position="351"/>
    </location>
</feature>
<evidence type="ECO:0000313" key="12">
    <source>
        <dbReference type="EMBL" id="MBS1257473.1"/>
    </source>
</evidence>
<dbReference type="HAMAP" id="MF_00195">
    <property type="entry name" value="GTPase_Der"/>
    <property type="match status" value="1"/>
</dbReference>
<dbReference type="Gene3D" id="3.30.300.20">
    <property type="match status" value="1"/>
</dbReference>
<dbReference type="NCBIfam" id="TIGR03594">
    <property type="entry name" value="GTPase_EngA"/>
    <property type="match status" value="1"/>
</dbReference>
<organism evidence="12 13">
    <name type="scientific">Candidatus Scalindua arabica</name>
    <dbReference type="NCBI Taxonomy" id="1127984"/>
    <lineage>
        <taxon>Bacteria</taxon>
        <taxon>Pseudomonadati</taxon>
        <taxon>Planctomycetota</taxon>
        <taxon>Candidatus Brocadiia</taxon>
        <taxon>Candidatus Brocadiales</taxon>
        <taxon>Candidatus Scalinduaceae</taxon>
        <taxon>Candidatus Scalindua</taxon>
    </lineage>
</organism>
<evidence type="ECO:0000256" key="5">
    <source>
        <dbReference type="ARBA" id="ARBA00022741"/>
    </source>
</evidence>
<feature type="binding site" evidence="8">
    <location>
        <begin position="296"/>
        <end position="299"/>
    </location>
    <ligand>
        <name>GTP</name>
        <dbReference type="ChEBI" id="CHEBI:37565"/>
        <label>2</label>
    </ligand>
</feature>
<dbReference type="CDD" id="cd01894">
    <property type="entry name" value="EngA1"/>
    <property type="match status" value="1"/>
</dbReference>
<evidence type="ECO:0000256" key="6">
    <source>
        <dbReference type="ARBA" id="ARBA00023134"/>
    </source>
</evidence>
<dbReference type="FunFam" id="3.30.300.20:FF:000004">
    <property type="entry name" value="GTPase Der"/>
    <property type="match status" value="1"/>
</dbReference>
<dbReference type="InterPro" id="IPR005225">
    <property type="entry name" value="Small_GTP-bd"/>
</dbReference>
<keyword evidence="3 8" id="KW-0690">Ribosome biogenesis</keyword>
<feature type="binding site" evidence="8">
    <location>
        <begin position="57"/>
        <end position="61"/>
    </location>
    <ligand>
        <name>GTP</name>
        <dbReference type="ChEBI" id="CHEBI:37565"/>
        <label>1</label>
    </ligand>
</feature>
<dbReference type="EMBL" id="JAANXD010000025">
    <property type="protein sequence ID" value="MBS1257473.1"/>
    <property type="molecule type" value="Genomic_DNA"/>
</dbReference>
<dbReference type="InterPro" id="IPR031166">
    <property type="entry name" value="G_ENGA"/>
</dbReference>
<dbReference type="Gene3D" id="3.40.50.300">
    <property type="entry name" value="P-loop containing nucleotide triphosphate hydrolases"/>
    <property type="match status" value="2"/>
</dbReference>
<dbReference type="InterPro" id="IPR015946">
    <property type="entry name" value="KH_dom-like_a/b"/>
</dbReference>
<dbReference type="PANTHER" id="PTHR43834">
    <property type="entry name" value="GTPASE DER"/>
    <property type="match status" value="1"/>
</dbReference>
<protein>
    <recommendedName>
        <fullName evidence="2 8">GTPase Der</fullName>
    </recommendedName>
    <alternativeName>
        <fullName evidence="7 8">GTP-binding protein EngA</fullName>
    </alternativeName>
</protein>
<dbReference type="InterPro" id="IPR006073">
    <property type="entry name" value="GTP-bd"/>
</dbReference>
<dbReference type="SUPFAM" id="SSF52540">
    <property type="entry name" value="P-loop containing nucleoside triphosphate hydrolases"/>
    <property type="match status" value="2"/>
</dbReference>
<evidence type="ECO:0000256" key="2">
    <source>
        <dbReference type="ARBA" id="ARBA00020953"/>
    </source>
</evidence>
<sequence>MFLPIVTIVGRPNVGKSSLLNCLAKKRISIVDSMSGVTRDRVSVEIEHDGILFELIDTGGIGITDIEDIAQEVEVQIEIALQKASLILFVVDVREGITPLDVEVAERLRKIKKPLLLVVNKCDDAKFDLQAAEFFKLGLGEPLPVSALQRYGRVDLLDRIVSTFPEIDTKPAKTDSLMKIAIVGKRNAGKSTLINTLAQEERVIVSEIPGTTRDSVDVKFEIEGKEFIAIDTAGIRKKKQIQGSIEFYGMARVERSIRRADVVILLIDAPREISQVDKKIGDYIITQLKPCLLVVSKWDLAEEVEIEKFIKYVHARLPGLHFAPLSFISSFNGENIIETIELAQELYKQANTRVSTAELNNVLEHAFTRHRPTRRKSKISKVYYATQVSVCPPTFVLFVNDKRLFDSDYERYLSNQLRDNLPFSEIPLKFYFRPKQREARIGAEEQKDLGGRRRK</sequence>
<gene>
    <name evidence="8" type="primary">der</name>
    <name evidence="12" type="ORF">MAG551_00517</name>
</gene>
<dbReference type="Pfam" id="PF01926">
    <property type="entry name" value="MMR_HSR1"/>
    <property type="match status" value="2"/>
</dbReference>
<name>A0A941ZYF1_9BACT</name>
<dbReference type="PANTHER" id="PTHR43834:SF6">
    <property type="entry name" value="GTPASE DER"/>
    <property type="match status" value="1"/>
</dbReference>
<feature type="binding site" evidence="8">
    <location>
        <begin position="120"/>
        <end position="123"/>
    </location>
    <ligand>
        <name>GTP</name>
        <dbReference type="ChEBI" id="CHEBI:37565"/>
        <label>1</label>
    </ligand>
</feature>
<feature type="binding site" evidence="8">
    <location>
        <begin position="184"/>
        <end position="191"/>
    </location>
    <ligand>
        <name>GTP</name>
        <dbReference type="ChEBI" id="CHEBI:37565"/>
        <label>2</label>
    </ligand>
</feature>
<keyword evidence="4 10" id="KW-0677">Repeat</keyword>
<comment type="subunit">
    <text evidence="8">Associates with the 50S ribosomal subunit.</text>
</comment>
<evidence type="ECO:0000256" key="8">
    <source>
        <dbReference type="HAMAP-Rule" id="MF_00195"/>
    </source>
</evidence>
<dbReference type="AlphaFoldDB" id="A0A941ZYF1"/>
<reference evidence="12" key="1">
    <citation type="journal article" date="2021" name="ISME J.">
        <title>Fine-scale metabolic discontinuity in a stratified prokaryote microbiome of a Red Sea deep halocline.</title>
        <authorList>
            <person name="Michoud G."/>
            <person name="Ngugi D.K."/>
            <person name="Barozzi A."/>
            <person name="Merlino G."/>
            <person name="Calleja M.L."/>
            <person name="Delgado-Huertas A."/>
            <person name="Moran X.A.G."/>
            <person name="Daffonchio D."/>
        </authorList>
    </citation>
    <scope>NUCLEOTIDE SEQUENCE</scope>
    <source>
        <strain evidence="12">SuakinDeep_MAG55_1</strain>
    </source>
</reference>